<evidence type="ECO:0000313" key="3">
    <source>
        <dbReference type="Proteomes" id="UP000694853"/>
    </source>
</evidence>
<dbReference type="AlphaFoldDB" id="A0A8B8KJL8"/>
<reference evidence="3" key="1">
    <citation type="journal article" date="2019" name="Toxins">
        <title>Detection of Abrin-Like and Prepropulchellin-Like Toxin Genes and Transcripts Using Whole Genome Sequencing and Full-Length Transcript Sequencing of Abrus precatorius.</title>
        <authorList>
            <person name="Hovde B.T."/>
            <person name="Daligault H.E."/>
            <person name="Hanschen E.R."/>
            <person name="Kunde Y.A."/>
            <person name="Johnson M.B."/>
            <person name="Starkenburg S.R."/>
            <person name="Johnson S.L."/>
        </authorList>
    </citation>
    <scope>NUCLEOTIDE SEQUENCE [LARGE SCALE GENOMIC DNA]</scope>
</reference>
<name>A0A8B8KJL8_ABRPR</name>
<dbReference type="InterPro" id="IPR005174">
    <property type="entry name" value="KIB1-4_b-propeller"/>
</dbReference>
<dbReference type="Proteomes" id="UP000694853">
    <property type="component" value="Unplaced"/>
</dbReference>
<sequence length="404" mass="45721">MEMEGKAMKKKRDWSQMPKDIVEMFYKQLAIPDQVGFSKVCKAWHSSTSNKAKLHVPDTPWLITNDDTSSLFKIFSSTHRKTYKILKPFKPSGGSFIAGSFKGWLVIRSPVKVFILNLFSKFRIELPPQTTMPDFLKPKRDKPIVSDFPLVFAISTCESLNPVTVAAATFCGDLVWCKIGDRDWKGYSGDDQYRNLTFHNDKLYAITQDGIKIDTFRVDESESRVLLKVGSITCPSASVALSDHVDMYLVESNKSLLVLKRYYERSRIQGPTIGFDVFKVQENSEVVNVNGLGDQALFVSDLNCESVAFKECPQMLEADRIYFIGHSANGMVSELGVFSVKDKCLRFRVPLVESTMISPIWVLPRFPFACDCKSHGSSSKRKRATMFKACASFLGVFWIFSMLE</sequence>
<accession>A0A8B8KJL8</accession>
<dbReference type="InterPro" id="IPR001810">
    <property type="entry name" value="F-box_dom"/>
</dbReference>
<dbReference type="RefSeq" id="XP_027343468.1">
    <property type="nucleotide sequence ID" value="XM_027487667.1"/>
</dbReference>
<feature type="domain" description="KIB1-4 beta-propeller" evidence="2">
    <location>
        <begin position="75"/>
        <end position="338"/>
    </location>
</feature>
<dbReference type="KEGG" id="aprc:113856045"/>
<feature type="domain" description="F-box" evidence="1">
    <location>
        <begin position="14"/>
        <end position="50"/>
    </location>
</feature>
<reference evidence="4" key="2">
    <citation type="submission" date="2025-08" db="UniProtKB">
        <authorList>
            <consortium name="RefSeq"/>
        </authorList>
    </citation>
    <scope>IDENTIFICATION</scope>
    <source>
        <tissue evidence="4">Young leaves</tissue>
    </source>
</reference>
<proteinExistence type="predicted"/>
<dbReference type="PANTHER" id="PTHR44259">
    <property type="entry name" value="OS07G0183000 PROTEIN-RELATED"/>
    <property type="match status" value="1"/>
</dbReference>
<evidence type="ECO:0000313" key="4">
    <source>
        <dbReference type="RefSeq" id="XP_027343468.1"/>
    </source>
</evidence>
<organism evidence="3 4">
    <name type="scientific">Abrus precatorius</name>
    <name type="common">Indian licorice</name>
    <name type="synonym">Glycine abrus</name>
    <dbReference type="NCBI Taxonomy" id="3816"/>
    <lineage>
        <taxon>Eukaryota</taxon>
        <taxon>Viridiplantae</taxon>
        <taxon>Streptophyta</taxon>
        <taxon>Embryophyta</taxon>
        <taxon>Tracheophyta</taxon>
        <taxon>Spermatophyta</taxon>
        <taxon>Magnoliopsida</taxon>
        <taxon>eudicotyledons</taxon>
        <taxon>Gunneridae</taxon>
        <taxon>Pentapetalae</taxon>
        <taxon>rosids</taxon>
        <taxon>fabids</taxon>
        <taxon>Fabales</taxon>
        <taxon>Fabaceae</taxon>
        <taxon>Papilionoideae</taxon>
        <taxon>50 kb inversion clade</taxon>
        <taxon>NPAAA clade</taxon>
        <taxon>indigoferoid/millettioid clade</taxon>
        <taxon>Abreae</taxon>
        <taxon>Abrus</taxon>
    </lineage>
</organism>
<dbReference type="Pfam" id="PF03478">
    <property type="entry name" value="Beta-prop_KIB1-4"/>
    <property type="match status" value="1"/>
</dbReference>
<evidence type="ECO:0000259" key="2">
    <source>
        <dbReference type="Pfam" id="PF03478"/>
    </source>
</evidence>
<dbReference type="OrthoDB" id="642536at2759"/>
<keyword evidence="3" id="KW-1185">Reference proteome</keyword>
<evidence type="ECO:0000259" key="1">
    <source>
        <dbReference type="Pfam" id="PF00646"/>
    </source>
</evidence>
<dbReference type="InterPro" id="IPR050942">
    <property type="entry name" value="F-box_BR-signaling"/>
</dbReference>
<dbReference type="GeneID" id="113856045"/>
<protein>
    <submittedName>
        <fullName evidence="4">Probable F-box protein At4g22165</fullName>
    </submittedName>
</protein>
<gene>
    <name evidence="4" type="primary">LOC113856045</name>
</gene>
<dbReference type="Pfam" id="PF00646">
    <property type="entry name" value="F-box"/>
    <property type="match status" value="1"/>
</dbReference>
<dbReference type="PANTHER" id="PTHR44259:SF114">
    <property type="entry name" value="OS06G0707300 PROTEIN"/>
    <property type="match status" value="1"/>
</dbReference>